<dbReference type="PANTHER" id="PTHR24350">
    <property type="entry name" value="SERINE/THREONINE-PROTEIN KINASE IAL-RELATED"/>
    <property type="match status" value="1"/>
</dbReference>
<keyword evidence="5 7" id="KW-0067">ATP-binding</keyword>
<dbReference type="AlphaFoldDB" id="A0A9P6BB94"/>
<dbReference type="InterPro" id="IPR000719">
    <property type="entry name" value="Prot_kinase_dom"/>
</dbReference>
<dbReference type="PROSITE" id="PS00107">
    <property type="entry name" value="PROTEIN_KINASE_ATP"/>
    <property type="match status" value="1"/>
</dbReference>
<dbReference type="GO" id="GO:0004674">
    <property type="term" value="F:protein serine/threonine kinase activity"/>
    <property type="evidence" value="ECO:0007669"/>
    <property type="project" value="UniProtKB-KW"/>
</dbReference>
<evidence type="ECO:0000259" key="11">
    <source>
        <dbReference type="PROSITE" id="PS50011"/>
    </source>
</evidence>
<dbReference type="SUPFAM" id="SSF56112">
    <property type="entry name" value="Protein kinase-like (PK-like)"/>
    <property type="match status" value="1"/>
</dbReference>
<reference evidence="12" key="1">
    <citation type="journal article" date="2020" name="Nat. Commun.">
        <title>Large-scale genome sequencing of mycorrhizal fungi provides insights into the early evolution of symbiotic traits.</title>
        <authorList>
            <person name="Miyauchi S."/>
            <person name="Kiss E."/>
            <person name="Kuo A."/>
            <person name="Drula E."/>
            <person name="Kohler A."/>
            <person name="Sanchez-Garcia M."/>
            <person name="Morin E."/>
            <person name="Andreopoulos B."/>
            <person name="Barry K.W."/>
            <person name="Bonito G."/>
            <person name="Buee M."/>
            <person name="Carver A."/>
            <person name="Chen C."/>
            <person name="Cichocki N."/>
            <person name="Clum A."/>
            <person name="Culley D."/>
            <person name="Crous P.W."/>
            <person name="Fauchery L."/>
            <person name="Girlanda M."/>
            <person name="Hayes R.D."/>
            <person name="Keri Z."/>
            <person name="LaButti K."/>
            <person name="Lipzen A."/>
            <person name="Lombard V."/>
            <person name="Magnuson J."/>
            <person name="Maillard F."/>
            <person name="Murat C."/>
            <person name="Nolan M."/>
            <person name="Ohm R.A."/>
            <person name="Pangilinan J."/>
            <person name="Pereira M.F."/>
            <person name="Perotto S."/>
            <person name="Peter M."/>
            <person name="Pfister S."/>
            <person name="Riley R."/>
            <person name="Sitrit Y."/>
            <person name="Stielow J.B."/>
            <person name="Szollosi G."/>
            <person name="Zifcakova L."/>
            <person name="Stursova M."/>
            <person name="Spatafora J.W."/>
            <person name="Tedersoo L."/>
            <person name="Vaario L.M."/>
            <person name="Yamada A."/>
            <person name="Yan M."/>
            <person name="Wang P."/>
            <person name="Xu J."/>
            <person name="Bruns T."/>
            <person name="Baldrian P."/>
            <person name="Vilgalys R."/>
            <person name="Dunand C."/>
            <person name="Henrissat B."/>
            <person name="Grigoriev I.V."/>
            <person name="Hibbett D."/>
            <person name="Nagy L.G."/>
            <person name="Martin F.M."/>
        </authorList>
    </citation>
    <scope>NUCLEOTIDE SEQUENCE</scope>
    <source>
        <strain evidence="12">UP504</strain>
    </source>
</reference>
<dbReference type="Gene3D" id="1.10.510.10">
    <property type="entry name" value="Transferase(Phosphotransferase) domain 1"/>
    <property type="match status" value="1"/>
</dbReference>
<evidence type="ECO:0000256" key="5">
    <source>
        <dbReference type="ARBA" id="ARBA00022840"/>
    </source>
</evidence>
<dbReference type="Proteomes" id="UP000886523">
    <property type="component" value="Unassembled WGS sequence"/>
</dbReference>
<evidence type="ECO:0000256" key="4">
    <source>
        <dbReference type="ARBA" id="ARBA00022777"/>
    </source>
</evidence>
<evidence type="ECO:0000256" key="6">
    <source>
        <dbReference type="PIRSR" id="PIRSR630616-1"/>
    </source>
</evidence>
<organism evidence="12 13">
    <name type="scientific">Hydnum rufescens UP504</name>
    <dbReference type="NCBI Taxonomy" id="1448309"/>
    <lineage>
        <taxon>Eukaryota</taxon>
        <taxon>Fungi</taxon>
        <taxon>Dikarya</taxon>
        <taxon>Basidiomycota</taxon>
        <taxon>Agaricomycotina</taxon>
        <taxon>Agaricomycetes</taxon>
        <taxon>Cantharellales</taxon>
        <taxon>Hydnaceae</taxon>
        <taxon>Hydnum</taxon>
    </lineage>
</organism>
<feature type="binding site" evidence="7">
    <location>
        <begin position="104"/>
        <end position="106"/>
    </location>
    <ligand>
        <name>ATP</name>
        <dbReference type="ChEBI" id="CHEBI:30616"/>
    </ligand>
</feature>
<dbReference type="SMART" id="SM00220">
    <property type="entry name" value="S_TKc"/>
    <property type="match status" value="1"/>
</dbReference>
<dbReference type="InterPro" id="IPR017441">
    <property type="entry name" value="Protein_kinase_ATP_BS"/>
</dbReference>
<comment type="similarity">
    <text evidence="10">Belongs to the protein kinase superfamily.</text>
</comment>
<dbReference type="EMBL" id="MU128909">
    <property type="protein sequence ID" value="KAF9521194.1"/>
    <property type="molecule type" value="Genomic_DNA"/>
</dbReference>
<evidence type="ECO:0000313" key="13">
    <source>
        <dbReference type="Proteomes" id="UP000886523"/>
    </source>
</evidence>
<dbReference type="FunFam" id="1.10.510.10:FF:000571">
    <property type="entry name" value="Maternal embryonic leucine zipper kinase"/>
    <property type="match status" value="1"/>
</dbReference>
<feature type="binding site" evidence="7">
    <location>
        <begin position="153"/>
        <end position="154"/>
    </location>
    <ligand>
        <name>ATP</name>
        <dbReference type="ChEBI" id="CHEBI:30616"/>
    </ligand>
</feature>
<proteinExistence type="inferred from homology"/>
<feature type="binding site" evidence="7 9">
    <location>
        <position position="47"/>
    </location>
    <ligand>
        <name>ATP</name>
        <dbReference type="ChEBI" id="CHEBI:30616"/>
    </ligand>
</feature>
<keyword evidence="13" id="KW-1185">Reference proteome</keyword>
<protein>
    <recommendedName>
        <fullName evidence="11">Protein kinase domain-containing protein</fullName>
    </recommendedName>
</protein>
<dbReference type="GO" id="GO:0005524">
    <property type="term" value="F:ATP binding"/>
    <property type="evidence" value="ECO:0007669"/>
    <property type="project" value="UniProtKB-UniRule"/>
</dbReference>
<dbReference type="OrthoDB" id="539158at2759"/>
<evidence type="ECO:0000256" key="10">
    <source>
        <dbReference type="RuleBase" id="RU000304"/>
    </source>
</evidence>
<feature type="cross-link" description="Glycyl lysine isopeptide (Lys-Gly) (interchain with G-Cter in SUMO2)" evidence="8">
    <location>
        <position position="151"/>
    </location>
</feature>
<comment type="caution">
    <text evidence="12">The sequence shown here is derived from an EMBL/GenBank/DDBJ whole genome shotgun (WGS) entry which is preliminary data.</text>
</comment>
<dbReference type="PROSITE" id="PS50011">
    <property type="entry name" value="PROTEIN_KINASE_DOM"/>
    <property type="match status" value="1"/>
</dbReference>
<dbReference type="InterPro" id="IPR011009">
    <property type="entry name" value="Kinase-like_dom_sf"/>
</dbReference>
<evidence type="ECO:0000256" key="2">
    <source>
        <dbReference type="ARBA" id="ARBA00022679"/>
    </source>
</evidence>
<dbReference type="InterPro" id="IPR008271">
    <property type="entry name" value="Ser/Thr_kinase_AS"/>
</dbReference>
<evidence type="ECO:0000313" key="12">
    <source>
        <dbReference type="EMBL" id="KAF9521194.1"/>
    </source>
</evidence>
<sequence length="469" mass="53237">MAVAPEPQTLKYPKIRGFELQEVIGEGGFSKVFRAYDYSISMVAACKVVALNSSVTQSQRKDLHKEIKVHSQLRHKNILDFYGSLVIEDDGKSEYVPAVYMVLELASAGDLFDKIAPDYGVDEHLAHYFFNQLIDALCFIHGIGVCHRDLKPENVLLDAHGQLKLSDFGLCSVYRHKGSERHLTERCGSLPYIAPELCNSKKPYRGEPIDVWGAGVILFTLLVGNTPWDEPSSSSPEYVAYLSGKIFTMSPWDRITGNALALLLDMLTVDPAERITLEQIVAHPWCMRPSQIAREGPQAVAEALSSSLRRTGDLELAEPNLVDLSDHRRDEDQIMMTATNHTQFSKSLLLFSQTQNGPRVETSLTRFYTNADPRDLLRFITQVVERLGLKYRSKHDQNLMRVGGLDRRKEPFKGNIEIEYFKWEGPDHTVLEGSRCVMKRDKGNPTEWRRLWKDIVSAPEVDPYVLRKR</sequence>
<dbReference type="InterPro" id="IPR030616">
    <property type="entry name" value="Aur-like"/>
</dbReference>
<feature type="active site" description="Proton acceptor" evidence="6">
    <location>
        <position position="149"/>
    </location>
</feature>
<gene>
    <name evidence="12" type="ORF">BS47DRAFT_1335310</name>
</gene>
<accession>A0A9P6BB94</accession>
<name>A0A9P6BB94_9AGAM</name>
<dbReference type="Pfam" id="PF00069">
    <property type="entry name" value="Pkinase"/>
    <property type="match status" value="1"/>
</dbReference>
<evidence type="ECO:0000256" key="9">
    <source>
        <dbReference type="PROSITE-ProRule" id="PRU10141"/>
    </source>
</evidence>
<evidence type="ECO:0000256" key="1">
    <source>
        <dbReference type="ARBA" id="ARBA00022527"/>
    </source>
</evidence>
<evidence type="ECO:0000256" key="8">
    <source>
        <dbReference type="PIRSR" id="PIRSR630616-3"/>
    </source>
</evidence>
<feature type="domain" description="Protein kinase" evidence="11">
    <location>
        <begin position="18"/>
        <end position="286"/>
    </location>
</feature>
<keyword evidence="1 10" id="KW-0723">Serine/threonine-protein kinase</keyword>
<evidence type="ECO:0000256" key="7">
    <source>
        <dbReference type="PIRSR" id="PIRSR630616-2"/>
    </source>
</evidence>
<keyword evidence="4" id="KW-0418">Kinase</keyword>
<dbReference type="PROSITE" id="PS00108">
    <property type="entry name" value="PROTEIN_KINASE_ST"/>
    <property type="match status" value="1"/>
</dbReference>
<keyword evidence="2" id="KW-0808">Transferase</keyword>
<evidence type="ECO:0000256" key="3">
    <source>
        <dbReference type="ARBA" id="ARBA00022741"/>
    </source>
</evidence>
<keyword evidence="3 7" id="KW-0547">Nucleotide-binding</keyword>
<feature type="binding site" evidence="7">
    <location>
        <position position="167"/>
    </location>
    <ligand>
        <name>ATP</name>
        <dbReference type="ChEBI" id="CHEBI:30616"/>
    </ligand>
</feature>